<dbReference type="RefSeq" id="WP_203954467.1">
    <property type="nucleotide sequence ID" value="NZ_BOOO01000019.1"/>
</dbReference>
<accession>A0A8J3TQU7</accession>
<dbReference type="PANTHER" id="PTHR43157">
    <property type="entry name" value="PHOSPHATIDYLINOSITOL-GLYCAN BIOSYNTHESIS CLASS F PROTEIN-RELATED"/>
    <property type="match status" value="1"/>
</dbReference>
<dbReference type="AlphaFoldDB" id="A0A8J3TQU7"/>
<gene>
    <name evidence="3" type="ORF">Pmi06nite_39610</name>
</gene>
<dbReference type="SUPFAM" id="SSF51735">
    <property type="entry name" value="NAD(P)-binding Rossmann-fold domains"/>
    <property type="match status" value="1"/>
</dbReference>
<dbReference type="EMBL" id="BOOO01000019">
    <property type="protein sequence ID" value="GII30519.1"/>
    <property type="molecule type" value="Genomic_DNA"/>
</dbReference>
<reference evidence="3 4" key="1">
    <citation type="submission" date="2021-01" db="EMBL/GenBank/DDBJ databases">
        <title>Whole genome shotgun sequence of Planotetraspora mira NBRC 15435.</title>
        <authorList>
            <person name="Komaki H."/>
            <person name="Tamura T."/>
        </authorList>
    </citation>
    <scope>NUCLEOTIDE SEQUENCE [LARGE SCALE GENOMIC DNA]</scope>
    <source>
        <strain evidence="3 4">NBRC 15435</strain>
    </source>
</reference>
<dbReference type="PANTHER" id="PTHR43157:SF31">
    <property type="entry name" value="PHOSPHATIDYLINOSITOL-GLYCAN BIOSYNTHESIS CLASS F PROTEIN"/>
    <property type="match status" value="1"/>
</dbReference>
<proteinExistence type="inferred from homology"/>
<evidence type="ECO:0000256" key="2">
    <source>
        <dbReference type="RuleBase" id="RU000363"/>
    </source>
</evidence>
<evidence type="ECO:0000256" key="1">
    <source>
        <dbReference type="ARBA" id="ARBA00023002"/>
    </source>
</evidence>
<keyword evidence="1" id="KW-0560">Oxidoreductase</keyword>
<keyword evidence="4" id="KW-1185">Reference proteome</keyword>
<sequence>MALILITGASDGLGRALAEDLAAEGRHRLLLHGRDARRLAEVAEATGGETFTADFSSLADVRRLAAEIAESHDRLDVLVNNAGIGFHVEGSARQSSADGHELRLAVNYLAPVLLTRELLPLLRRAAPARIVNVASIGQQPIEFDDPQLERGYTDVAAYCRSKLALICHTRDLAEELDGSGVTVNSVHPATYMPTAMSRRSGMEIVDSLEKGVAATRRLVEAPELAEVTGRYFDGEKEARASEEAYDPDYRRRLSELTGKLLANG</sequence>
<protein>
    <submittedName>
        <fullName evidence="3">Oxidoreductase</fullName>
    </submittedName>
</protein>
<comment type="similarity">
    <text evidence="2">Belongs to the short-chain dehydrogenases/reductases (SDR) family.</text>
</comment>
<comment type="caution">
    <text evidence="3">The sequence shown here is derived from an EMBL/GenBank/DDBJ whole genome shotgun (WGS) entry which is preliminary data.</text>
</comment>
<dbReference type="InterPro" id="IPR036291">
    <property type="entry name" value="NAD(P)-bd_dom_sf"/>
</dbReference>
<dbReference type="Proteomes" id="UP000650628">
    <property type="component" value="Unassembled WGS sequence"/>
</dbReference>
<dbReference type="Pfam" id="PF00106">
    <property type="entry name" value="adh_short"/>
    <property type="match status" value="1"/>
</dbReference>
<dbReference type="Gene3D" id="3.40.50.720">
    <property type="entry name" value="NAD(P)-binding Rossmann-like Domain"/>
    <property type="match status" value="1"/>
</dbReference>
<evidence type="ECO:0000313" key="4">
    <source>
        <dbReference type="Proteomes" id="UP000650628"/>
    </source>
</evidence>
<dbReference type="InterPro" id="IPR002347">
    <property type="entry name" value="SDR_fam"/>
</dbReference>
<dbReference type="PRINTS" id="PR00081">
    <property type="entry name" value="GDHRDH"/>
</dbReference>
<name>A0A8J3TQU7_9ACTN</name>
<organism evidence="3 4">
    <name type="scientific">Planotetraspora mira</name>
    <dbReference type="NCBI Taxonomy" id="58121"/>
    <lineage>
        <taxon>Bacteria</taxon>
        <taxon>Bacillati</taxon>
        <taxon>Actinomycetota</taxon>
        <taxon>Actinomycetes</taxon>
        <taxon>Streptosporangiales</taxon>
        <taxon>Streptosporangiaceae</taxon>
        <taxon>Planotetraspora</taxon>
    </lineage>
</organism>
<dbReference type="GO" id="GO:0016491">
    <property type="term" value="F:oxidoreductase activity"/>
    <property type="evidence" value="ECO:0007669"/>
    <property type="project" value="UniProtKB-KW"/>
</dbReference>
<dbReference type="PRINTS" id="PR00080">
    <property type="entry name" value="SDRFAMILY"/>
</dbReference>
<evidence type="ECO:0000313" key="3">
    <source>
        <dbReference type="EMBL" id="GII30519.1"/>
    </source>
</evidence>